<evidence type="ECO:0000256" key="1">
    <source>
        <dbReference type="SAM" id="MobiDB-lite"/>
    </source>
</evidence>
<evidence type="ECO:0000313" key="3">
    <source>
        <dbReference type="Proteomes" id="UP001165160"/>
    </source>
</evidence>
<accession>A0A9W7KUM5</accession>
<organism evidence="2 3">
    <name type="scientific">Triparma verrucosa</name>
    <dbReference type="NCBI Taxonomy" id="1606542"/>
    <lineage>
        <taxon>Eukaryota</taxon>
        <taxon>Sar</taxon>
        <taxon>Stramenopiles</taxon>
        <taxon>Ochrophyta</taxon>
        <taxon>Bolidophyceae</taxon>
        <taxon>Parmales</taxon>
        <taxon>Triparmaceae</taxon>
        <taxon>Triparma</taxon>
    </lineage>
</organism>
<gene>
    <name evidence="2" type="ORF">TrVE_jg7495</name>
</gene>
<reference evidence="3" key="1">
    <citation type="journal article" date="2023" name="Commun. Biol.">
        <title>Genome analysis of Parmales, the sister group of diatoms, reveals the evolutionary specialization of diatoms from phago-mixotrophs to photoautotrophs.</title>
        <authorList>
            <person name="Ban H."/>
            <person name="Sato S."/>
            <person name="Yoshikawa S."/>
            <person name="Yamada K."/>
            <person name="Nakamura Y."/>
            <person name="Ichinomiya M."/>
            <person name="Sato N."/>
            <person name="Blanc-Mathieu R."/>
            <person name="Endo H."/>
            <person name="Kuwata A."/>
            <person name="Ogata H."/>
        </authorList>
    </citation>
    <scope>NUCLEOTIDE SEQUENCE [LARGE SCALE GENOMIC DNA]</scope>
    <source>
        <strain evidence="3">NIES 3699</strain>
    </source>
</reference>
<protein>
    <submittedName>
        <fullName evidence="2">Uncharacterized protein</fullName>
    </submittedName>
</protein>
<dbReference type="Gene3D" id="2.60.120.200">
    <property type="match status" value="1"/>
</dbReference>
<evidence type="ECO:0000313" key="2">
    <source>
        <dbReference type="EMBL" id="GMI12303.1"/>
    </source>
</evidence>
<keyword evidence="3" id="KW-1185">Reference proteome</keyword>
<feature type="compositionally biased region" description="Low complexity" evidence="1">
    <location>
        <begin position="297"/>
        <end position="319"/>
    </location>
</feature>
<sequence length="500" mass="54672">MSNSIINDPSGNLDVISMILTYFFSENSSEYSTLSRLSNVNKCWREIVENVFIKQNAEGEYCVSEKLSRCLFWFPPERMETRTVNLRVHDKQVKGKRNGVEIVSRKLLEVWSGEEGVEGVLKMFGFAESFISRLEDKLCINGGGVDSNGKSVGLIDSLLGNASDSSGSRGLDQSKSLVVGTSKVYPTTIEEQPQVLKGERPTECVQFLSVDGGQAVRLMSNAFECGVVEQPITIFCVGIGMEDGCFLSGLRKRFELGHMYPSEALESFLDRSRIKCCAAKTQVREKMSDRFRGMNVSDSDSSSSGSDSSSDSSMLSASSLPPAEEIMEGKSRPGNWHLYTCVYDGVNSYIRVDGKYEGEGNVGDGGLDGIQLGSDHTFNLSLCDGGAGLNIGEAGGGAIAEVGAFGTVMSPQDIEVIEERLMAKHGITKATDMSVQEAEWGFHATALIHQNQPWRLVKKVPLRIAARERSVVWTKMEPVSGVKINVSRIGTNKFDSDSEW</sequence>
<dbReference type="EMBL" id="BRXX01000443">
    <property type="protein sequence ID" value="GMI12303.1"/>
    <property type="molecule type" value="Genomic_DNA"/>
</dbReference>
<feature type="region of interest" description="Disordered" evidence="1">
    <location>
        <begin position="289"/>
        <end position="328"/>
    </location>
</feature>
<comment type="caution">
    <text evidence="2">The sequence shown here is derived from an EMBL/GenBank/DDBJ whole genome shotgun (WGS) entry which is preliminary data.</text>
</comment>
<name>A0A9W7KUM5_9STRA</name>
<proteinExistence type="predicted"/>
<dbReference type="Proteomes" id="UP001165160">
    <property type="component" value="Unassembled WGS sequence"/>
</dbReference>
<dbReference type="AlphaFoldDB" id="A0A9W7KUM5"/>